<dbReference type="PROSITE" id="PS51257">
    <property type="entry name" value="PROKAR_LIPOPROTEIN"/>
    <property type="match status" value="1"/>
</dbReference>
<name>A0AAD6ZMA1_9AGAR</name>
<feature type="region of interest" description="Disordered" evidence="1">
    <location>
        <begin position="48"/>
        <end position="157"/>
    </location>
</feature>
<protein>
    <submittedName>
        <fullName evidence="2">Uncharacterized protein</fullName>
    </submittedName>
</protein>
<feature type="compositionally biased region" description="Acidic residues" evidence="1">
    <location>
        <begin position="48"/>
        <end position="65"/>
    </location>
</feature>
<dbReference type="EMBL" id="JARIHO010000038">
    <property type="protein sequence ID" value="KAJ7328721.1"/>
    <property type="molecule type" value="Genomic_DNA"/>
</dbReference>
<organism evidence="2 3">
    <name type="scientific">Mycena albidolilacea</name>
    <dbReference type="NCBI Taxonomy" id="1033008"/>
    <lineage>
        <taxon>Eukaryota</taxon>
        <taxon>Fungi</taxon>
        <taxon>Dikarya</taxon>
        <taxon>Basidiomycota</taxon>
        <taxon>Agaricomycotina</taxon>
        <taxon>Agaricomycetes</taxon>
        <taxon>Agaricomycetidae</taxon>
        <taxon>Agaricales</taxon>
        <taxon>Marasmiineae</taxon>
        <taxon>Mycenaceae</taxon>
        <taxon>Mycena</taxon>
    </lineage>
</organism>
<evidence type="ECO:0000313" key="2">
    <source>
        <dbReference type="EMBL" id="KAJ7328721.1"/>
    </source>
</evidence>
<proteinExistence type="predicted"/>
<evidence type="ECO:0000313" key="3">
    <source>
        <dbReference type="Proteomes" id="UP001218218"/>
    </source>
</evidence>
<gene>
    <name evidence="2" type="ORF">DFH08DRAFT_815496</name>
</gene>
<keyword evidence="3" id="KW-1185">Reference proteome</keyword>
<feature type="compositionally biased region" description="Pro residues" evidence="1">
    <location>
        <begin position="82"/>
        <end position="94"/>
    </location>
</feature>
<dbReference type="AlphaFoldDB" id="A0AAD6ZMA1"/>
<feature type="compositionally biased region" description="Low complexity" evidence="1">
    <location>
        <begin position="97"/>
        <end position="110"/>
    </location>
</feature>
<accession>A0AAD6ZMA1</accession>
<reference evidence="2" key="1">
    <citation type="submission" date="2023-03" db="EMBL/GenBank/DDBJ databases">
        <title>Massive genome expansion in bonnet fungi (Mycena s.s.) driven by repeated elements and novel gene families across ecological guilds.</title>
        <authorList>
            <consortium name="Lawrence Berkeley National Laboratory"/>
            <person name="Harder C.B."/>
            <person name="Miyauchi S."/>
            <person name="Viragh M."/>
            <person name="Kuo A."/>
            <person name="Thoen E."/>
            <person name="Andreopoulos B."/>
            <person name="Lu D."/>
            <person name="Skrede I."/>
            <person name="Drula E."/>
            <person name="Henrissat B."/>
            <person name="Morin E."/>
            <person name="Kohler A."/>
            <person name="Barry K."/>
            <person name="LaButti K."/>
            <person name="Morin E."/>
            <person name="Salamov A."/>
            <person name="Lipzen A."/>
            <person name="Mereny Z."/>
            <person name="Hegedus B."/>
            <person name="Baldrian P."/>
            <person name="Stursova M."/>
            <person name="Weitz H."/>
            <person name="Taylor A."/>
            <person name="Grigoriev I.V."/>
            <person name="Nagy L.G."/>
            <person name="Martin F."/>
            <person name="Kauserud H."/>
        </authorList>
    </citation>
    <scope>NUCLEOTIDE SEQUENCE</scope>
    <source>
        <strain evidence="2">CBHHK002</strain>
    </source>
</reference>
<dbReference type="Proteomes" id="UP001218218">
    <property type="component" value="Unassembled WGS sequence"/>
</dbReference>
<evidence type="ECO:0000256" key="1">
    <source>
        <dbReference type="SAM" id="MobiDB-lite"/>
    </source>
</evidence>
<sequence>MMKTGLVDIHPSRWSRLAASYMVPIAAVAACLCAVDSGVGHYNIVIPPEDEPAAAEGGEDEEDLNEPAPPVLADPEILLTPPGSPNPADMPLPDRPSSSLSTNSSSLDSSGQMGFADSGSEGDEESNNESGSVVDNLGPEDGDGDVEEEVEEGYASL</sequence>
<feature type="compositionally biased region" description="Acidic residues" evidence="1">
    <location>
        <begin position="138"/>
        <end position="157"/>
    </location>
</feature>
<comment type="caution">
    <text evidence="2">The sequence shown here is derived from an EMBL/GenBank/DDBJ whole genome shotgun (WGS) entry which is preliminary data.</text>
</comment>